<dbReference type="Proteomes" id="UP000313359">
    <property type="component" value="Unassembled WGS sequence"/>
</dbReference>
<evidence type="ECO:0000313" key="2">
    <source>
        <dbReference type="EMBL" id="RPD55415.1"/>
    </source>
</evidence>
<evidence type="ECO:0000256" key="1">
    <source>
        <dbReference type="SAM" id="MobiDB-lite"/>
    </source>
</evidence>
<dbReference type="AlphaFoldDB" id="A0A5C2RWV2"/>
<sequence>MTVVENTDQGRSLVRHRCQDSQPRPRAAGHRQRVRIALHTPARTPVCDVHNSPQLLASSDHHPANPFKSWRNHRTLLFLLWGSSLACTRTSISPTARPSSSRACPCTFAPSKHPFALFKSRVGATVAPASTLTGAISLSRASCAQQLPIAPHRPSTSVRSTLGPEAIADFSMEVFTHCAVS</sequence>
<name>A0A5C2RWV2_9APHY</name>
<accession>A0A5C2RWV2</accession>
<evidence type="ECO:0000313" key="3">
    <source>
        <dbReference type="Proteomes" id="UP000313359"/>
    </source>
</evidence>
<keyword evidence="3" id="KW-1185">Reference proteome</keyword>
<feature type="region of interest" description="Disordered" evidence="1">
    <location>
        <begin position="1"/>
        <end position="30"/>
    </location>
</feature>
<proteinExistence type="predicted"/>
<feature type="compositionally biased region" description="Polar residues" evidence="1">
    <location>
        <begin position="1"/>
        <end position="10"/>
    </location>
</feature>
<dbReference type="EMBL" id="ML122295">
    <property type="protein sequence ID" value="RPD55415.1"/>
    <property type="molecule type" value="Genomic_DNA"/>
</dbReference>
<reference evidence="2" key="1">
    <citation type="journal article" date="2018" name="Genome Biol. Evol.">
        <title>Genomics and development of Lentinus tigrinus, a white-rot wood-decaying mushroom with dimorphic fruiting bodies.</title>
        <authorList>
            <person name="Wu B."/>
            <person name="Xu Z."/>
            <person name="Knudson A."/>
            <person name="Carlson A."/>
            <person name="Chen N."/>
            <person name="Kovaka S."/>
            <person name="LaButti K."/>
            <person name="Lipzen A."/>
            <person name="Pennachio C."/>
            <person name="Riley R."/>
            <person name="Schakwitz W."/>
            <person name="Umezawa K."/>
            <person name="Ohm R.A."/>
            <person name="Grigoriev I.V."/>
            <person name="Nagy L.G."/>
            <person name="Gibbons J."/>
            <person name="Hibbett D."/>
        </authorList>
    </citation>
    <scope>NUCLEOTIDE SEQUENCE [LARGE SCALE GENOMIC DNA]</scope>
    <source>
        <strain evidence="2">ALCF2SS1-6</strain>
    </source>
</reference>
<organism evidence="2 3">
    <name type="scientific">Lentinus tigrinus ALCF2SS1-6</name>
    <dbReference type="NCBI Taxonomy" id="1328759"/>
    <lineage>
        <taxon>Eukaryota</taxon>
        <taxon>Fungi</taxon>
        <taxon>Dikarya</taxon>
        <taxon>Basidiomycota</taxon>
        <taxon>Agaricomycotina</taxon>
        <taxon>Agaricomycetes</taxon>
        <taxon>Polyporales</taxon>
        <taxon>Polyporaceae</taxon>
        <taxon>Lentinus</taxon>
    </lineage>
</organism>
<gene>
    <name evidence="2" type="ORF">L227DRAFT_303993</name>
</gene>
<protein>
    <submittedName>
        <fullName evidence="2">Uncharacterized protein</fullName>
    </submittedName>
</protein>